<dbReference type="Proteomes" id="UP000316770">
    <property type="component" value="Chromosome"/>
</dbReference>
<organism evidence="2 3">
    <name type="scientific">Rosistilla oblonga</name>
    <dbReference type="NCBI Taxonomy" id="2527990"/>
    <lineage>
        <taxon>Bacteria</taxon>
        <taxon>Pseudomonadati</taxon>
        <taxon>Planctomycetota</taxon>
        <taxon>Planctomycetia</taxon>
        <taxon>Pirellulales</taxon>
        <taxon>Pirellulaceae</taxon>
        <taxon>Rosistilla</taxon>
    </lineage>
</organism>
<feature type="compositionally biased region" description="Polar residues" evidence="1">
    <location>
        <begin position="287"/>
        <end position="299"/>
    </location>
</feature>
<accession>A0A518ITI9</accession>
<name>A0A518ITI9_9BACT</name>
<dbReference type="EMBL" id="CP036318">
    <property type="protein sequence ID" value="QDV56406.1"/>
    <property type="molecule type" value="Genomic_DNA"/>
</dbReference>
<keyword evidence="3" id="KW-1185">Reference proteome</keyword>
<reference evidence="2 3" key="1">
    <citation type="submission" date="2019-02" db="EMBL/GenBank/DDBJ databases">
        <title>Deep-cultivation of Planctomycetes and their phenomic and genomic characterization uncovers novel biology.</title>
        <authorList>
            <person name="Wiegand S."/>
            <person name="Jogler M."/>
            <person name="Boedeker C."/>
            <person name="Pinto D."/>
            <person name="Vollmers J."/>
            <person name="Rivas-Marin E."/>
            <person name="Kohn T."/>
            <person name="Peeters S.H."/>
            <person name="Heuer A."/>
            <person name="Rast P."/>
            <person name="Oberbeckmann S."/>
            <person name="Bunk B."/>
            <person name="Jeske O."/>
            <person name="Meyerdierks A."/>
            <person name="Storesund J.E."/>
            <person name="Kallscheuer N."/>
            <person name="Luecker S."/>
            <person name="Lage O.M."/>
            <person name="Pohl T."/>
            <person name="Merkel B.J."/>
            <person name="Hornburger P."/>
            <person name="Mueller R.-W."/>
            <person name="Bruemmer F."/>
            <person name="Labrenz M."/>
            <person name="Spormann A.M."/>
            <person name="Op den Camp H."/>
            <person name="Overmann J."/>
            <person name="Amann R."/>
            <person name="Jetten M.S.M."/>
            <person name="Mascher T."/>
            <person name="Medema M.H."/>
            <person name="Devos D.P."/>
            <person name="Kaster A.-K."/>
            <person name="Ovreas L."/>
            <person name="Rohde M."/>
            <person name="Galperin M.Y."/>
            <person name="Jogler C."/>
        </authorList>
    </citation>
    <scope>NUCLEOTIDE SEQUENCE [LARGE SCALE GENOMIC DNA]</scope>
    <source>
        <strain evidence="2 3">Mal33</strain>
    </source>
</reference>
<sequence>MPAAKPQLPVSGDLARFGRACGADPVIDRTGGRFGAGIIRGVSLSVVGEAIGHDYWLDAMTIDQVAKFSQATGEAGLKCRFSHPGMSSDGIGRHLGRIHDVRAIGDKAVGDLHFTKSSHETPDGDLAEYVMSLTSEDPKAAGLSIVFVRDVAAEKKFSEENTIERKYSDVRKKKRVERHFVSPDRANKKGLPHCRILQLKAADIVDEPAANPDGMFDAQPLARNADDLLSYAAGLTKEKPDATALGIDGDRASQFLGRWLRSHGLSLVRSDKQVGTAEASRKKPAASSRNVAPQPQTDASLERFDKACDALLEAYAGRDDKLSHLGTPGSP</sequence>
<dbReference type="AlphaFoldDB" id="A0A518ITI9"/>
<protein>
    <submittedName>
        <fullName evidence="2">Uncharacterized protein</fullName>
    </submittedName>
</protein>
<evidence type="ECO:0000256" key="1">
    <source>
        <dbReference type="SAM" id="MobiDB-lite"/>
    </source>
</evidence>
<gene>
    <name evidence="2" type="ORF">Mal33_23960</name>
</gene>
<feature type="region of interest" description="Disordered" evidence="1">
    <location>
        <begin position="271"/>
        <end position="302"/>
    </location>
</feature>
<evidence type="ECO:0000313" key="2">
    <source>
        <dbReference type="EMBL" id="QDV56406.1"/>
    </source>
</evidence>
<proteinExistence type="predicted"/>
<evidence type="ECO:0000313" key="3">
    <source>
        <dbReference type="Proteomes" id="UP000316770"/>
    </source>
</evidence>